<protein>
    <submittedName>
        <fullName evidence="1">Uncharacterized protein</fullName>
    </submittedName>
</protein>
<dbReference type="GeneID" id="85441069"/>
<comment type="caution">
    <text evidence="1">The sequence shown here is derived from an EMBL/GenBank/DDBJ whole genome shotgun (WGS) entry which is preliminary data.</text>
</comment>
<dbReference type="RefSeq" id="XP_060418695.1">
    <property type="nucleotide sequence ID" value="XM_060556829.1"/>
</dbReference>
<dbReference type="AlphaFoldDB" id="A0AAD8VB10"/>
<dbReference type="EMBL" id="JAHLJV010000006">
    <property type="protein sequence ID" value="KAK1597950.1"/>
    <property type="molecule type" value="Genomic_DNA"/>
</dbReference>
<proteinExistence type="predicted"/>
<reference evidence="1" key="1">
    <citation type="submission" date="2021-06" db="EMBL/GenBank/DDBJ databases">
        <title>Comparative genomics, transcriptomics and evolutionary studies reveal genomic signatures of adaptation to plant cell wall in hemibiotrophic fungi.</title>
        <authorList>
            <consortium name="DOE Joint Genome Institute"/>
            <person name="Baroncelli R."/>
            <person name="Diaz J.F."/>
            <person name="Benocci T."/>
            <person name="Peng M."/>
            <person name="Battaglia E."/>
            <person name="Haridas S."/>
            <person name="Andreopoulos W."/>
            <person name="Labutti K."/>
            <person name="Pangilinan J."/>
            <person name="Floch G.L."/>
            <person name="Makela M.R."/>
            <person name="Henrissat B."/>
            <person name="Grigoriev I.V."/>
            <person name="Crouch J.A."/>
            <person name="De Vries R.P."/>
            <person name="Sukno S.A."/>
            <person name="Thon M.R."/>
        </authorList>
    </citation>
    <scope>NUCLEOTIDE SEQUENCE</scope>
    <source>
        <strain evidence="1">CBS 125086</strain>
    </source>
</reference>
<organism evidence="1 2">
    <name type="scientific">Colletotrichum navitas</name>
    <dbReference type="NCBI Taxonomy" id="681940"/>
    <lineage>
        <taxon>Eukaryota</taxon>
        <taxon>Fungi</taxon>
        <taxon>Dikarya</taxon>
        <taxon>Ascomycota</taxon>
        <taxon>Pezizomycotina</taxon>
        <taxon>Sordariomycetes</taxon>
        <taxon>Hypocreomycetidae</taxon>
        <taxon>Glomerellales</taxon>
        <taxon>Glomerellaceae</taxon>
        <taxon>Colletotrichum</taxon>
        <taxon>Colletotrichum graminicola species complex</taxon>
    </lineage>
</organism>
<dbReference type="Proteomes" id="UP001230504">
    <property type="component" value="Unassembled WGS sequence"/>
</dbReference>
<evidence type="ECO:0000313" key="2">
    <source>
        <dbReference type="Proteomes" id="UP001230504"/>
    </source>
</evidence>
<accession>A0AAD8VB10</accession>
<sequence length="155" mass="17410">MASLKTGECGMFEAVRAGTSLVSWSPAATLAFRRRARCQPRIPPWCPGRTLREQTVQCLHEQAAELKSRNLLSGLQCAECIRNCRLLRLWPPEFQIQPQMSQQPYLGGLSPILSRSSWLAAIMAPLGIVNHLKERNPRDHVIASRPCLEPCNRIP</sequence>
<keyword evidence="2" id="KW-1185">Reference proteome</keyword>
<gene>
    <name evidence="1" type="ORF">LY79DRAFT_539614</name>
</gene>
<name>A0AAD8VB10_9PEZI</name>
<evidence type="ECO:0000313" key="1">
    <source>
        <dbReference type="EMBL" id="KAK1597950.1"/>
    </source>
</evidence>